<feature type="transmembrane region" description="Helical" evidence="6">
    <location>
        <begin position="353"/>
        <end position="374"/>
    </location>
</feature>
<organism evidence="9 10">
    <name type="scientific">Flavilitoribacter nigricans (strain ATCC 23147 / DSM 23189 / NBRC 102662 / NCIMB 1420 / SS-2)</name>
    <name type="common">Lewinella nigricans</name>
    <dbReference type="NCBI Taxonomy" id="1122177"/>
    <lineage>
        <taxon>Bacteria</taxon>
        <taxon>Pseudomonadati</taxon>
        <taxon>Bacteroidota</taxon>
        <taxon>Saprospiria</taxon>
        <taxon>Saprospirales</taxon>
        <taxon>Lewinellaceae</taxon>
        <taxon>Flavilitoribacter</taxon>
    </lineage>
</organism>
<feature type="domain" description="MacB-like periplasmic core" evidence="8">
    <location>
        <begin position="39"/>
        <end position="254"/>
    </location>
</feature>
<sequence length="808" mass="90069">MPGDDLYRTAATPAHSISIMWKNNLKLALRVLWKNKTYSLLNIFGLALGFACCLLIGLYVQNELSYDRYHEKHERIFRLANQVTGSTYENGIAKVTAPWGEEAGRTIPEISSVCRFVIFGRSVFRKGEQNTYESFGYFADSTALSMFTWPLVQGDSQTALTQPNSIVLDENLAKKYFDGQDPIGQPITIDGEEYQVTGVMEEVPENSHFRPRYLVSLSTYSHPDMNDWSRWNQFYTYVQLRENAAPGTVETKLQVMLERNLDAERAAATHPFLQPLASIHLHSKLHREIGTNSDITYVYLFSIIALFILVIACFNFINLATARAVHRAKEVVMRKVTGATRGSLIRQYLGESYLVVSLSVLLALLLATTFLPFLNTFLGSELTLDLAHNGLLTGALITLTLLVGLLSGAYPAFVLSGFRPGKILKGSVSLGGGSGLLRKGLVVAQFAIAVFLIIGALVISSQLAYIKNKNLGFNKEQVVVIDFRDEESVRKAATIKSELLSLPGVQTVSVAANRPGGSDYGVPYEAVGLPEDQQPAMRCLVVDPDFLDTYQMELAAGRNFRVDMATDSAAYLINETAARQLGWEDPVGQQLAMPAVGREAGPIIGVVKDFHFRSLQEPIAPLYFFMEPSWCYELSLRLEANYIEKTLAEIEQKWAVFEPGQPFTYRFFDESFDSLHEAESRTATIIKWFTVIAIFITGLGLFGLSTYTAERRTREIGIRKVLGASVVSLVGMLSRDFLRLVIIGFILAIPLAWIVTRQWLSNYAYHIDVSWRYFVLAGIIAVLIAFLTVSYQSLRAALVNPVESLKNE</sequence>
<keyword evidence="4 6" id="KW-1133">Transmembrane helix</keyword>
<proteinExistence type="predicted"/>
<feature type="transmembrane region" description="Helical" evidence="6">
    <location>
        <begin position="685"/>
        <end position="704"/>
    </location>
</feature>
<reference evidence="9 10" key="1">
    <citation type="submission" date="2017-10" db="EMBL/GenBank/DDBJ databases">
        <title>The draft genome sequence of Lewinella nigricans NBRC 102662.</title>
        <authorList>
            <person name="Wang K."/>
        </authorList>
    </citation>
    <scope>NUCLEOTIDE SEQUENCE [LARGE SCALE GENOMIC DNA]</scope>
    <source>
        <strain evidence="9 10">NBRC 102662</strain>
    </source>
</reference>
<feature type="transmembrane region" description="Helical" evidence="6">
    <location>
        <begin position="394"/>
        <end position="415"/>
    </location>
</feature>
<protein>
    <recommendedName>
        <fullName evidence="11">FtsX-like permease family protein</fullName>
    </recommendedName>
</protein>
<dbReference type="GO" id="GO:0022857">
    <property type="term" value="F:transmembrane transporter activity"/>
    <property type="evidence" value="ECO:0007669"/>
    <property type="project" value="TreeGrafter"/>
</dbReference>
<evidence type="ECO:0000256" key="3">
    <source>
        <dbReference type="ARBA" id="ARBA00022692"/>
    </source>
</evidence>
<comment type="subcellular location">
    <subcellularLocation>
        <location evidence="1">Cell membrane</location>
        <topology evidence="1">Multi-pass membrane protein</topology>
    </subcellularLocation>
</comment>
<feature type="transmembrane region" description="Helical" evidence="6">
    <location>
        <begin position="436"/>
        <end position="459"/>
    </location>
</feature>
<dbReference type="AlphaFoldDB" id="A0A2D0N078"/>
<dbReference type="GO" id="GO:0005886">
    <property type="term" value="C:plasma membrane"/>
    <property type="evidence" value="ECO:0007669"/>
    <property type="project" value="UniProtKB-SubCell"/>
</dbReference>
<dbReference type="EMBL" id="PDUD01000047">
    <property type="protein sequence ID" value="PHN01952.1"/>
    <property type="molecule type" value="Genomic_DNA"/>
</dbReference>
<feature type="transmembrane region" description="Helical" evidence="6">
    <location>
        <begin position="772"/>
        <end position="791"/>
    </location>
</feature>
<feature type="domain" description="ABC3 transporter permease C-terminal" evidence="7">
    <location>
        <begin position="303"/>
        <end position="416"/>
    </location>
</feature>
<feature type="transmembrane region" description="Helical" evidence="6">
    <location>
        <begin position="740"/>
        <end position="760"/>
    </location>
</feature>
<evidence type="ECO:0000313" key="10">
    <source>
        <dbReference type="Proteomes" id="UP000223913"/>
    </source>
</evidence>
<dbReference type="PANTHER" id="PTHR30572:SF18">
    <property type="entry name" value="ABC-TYPE MACROLIDE FAMILY EXPORT SYSTEM PERMEASE COMPONENT 2"/>
    <property type="match status" value="1"/>
</dbReference>
<dbReference type="PANTHER" id="PTHR30572">
    <property type="entry name" value="MEMBRANE COMPONENT OF TRANSPORTER-RELATED"/>
    <property type="match status" value="1"/>
</dbReference>
<accession>A0A2D0N078</accession>
<evidence type="ECO:0000259" key="8">
    <source>
        <dbReference type="Pfam" id="PF12704"/>
    </source>
</evidence>
<keyword evidence="2" id="KW-1003">Cell membrane</keyword>
<feature type="transmembrane region" description="Helical" evidence="6">
    <location>
        <begin position="40"/>
        <end position="60"/>
    </location>
</feature>
<evidence type="ECO:0008006" key="11">
    <source>
        <dbReference type="Google" id="ProtNLM"/>
    </source>
</evidence>
<dbReference type="InterPro" id="IPR025857">
    <property type="entry name" value="MacB_PCD"/>
</dbReference>
<gene>
    <name evidence="9" type="ORF">CRP01_34740</name>
</gene>
<keyword evidence="10" id="KW-1185">Reference proteome</keyword>
<feature type="transmembrane region" description="Helical" evidence="6">
    <location>
        <begin position="297"/>
        <end position="317"/>
    </location>
</feature>
<evidence type="ECO:0000256" key="5">
    <source>
        <dbReference type="ARBA" id="ARBA00023136"/>
    </source>
</evidence>
<dbReference type="Pfam" id="PF02687">
    <property type="entry name" value="FtsX"/>
    <property type="match status" value="2"/>
</dbReference>
<name>A0A2D0N078_FLAN2</name>
<feature type="domain" description="MacB-like periplasmic core" evidence="8">
    <location>
        <begin position="447"/>
        <end position="610"/>
    </location>
</feature>
<dbReference type="Pfam" id="PF12704">
    <property type="entry name" value="MacB_PCD"/>
    <property type="match status" value="2"/>
</dbReference>
<comment type="caution">
    <text evidence="9">The sequence shown here is derived from an EMBL/GenBank/DDBJ whole genome shotgun (WGS) entry which is preliminary data.</text>
</comment>
<feature type="domain" description="ABC3 transporter permease C-terminal" evidence="7">
    <location>
        <begin position="689"/>
        <end position="797"/>
    </location>
</feature>
<evidence type="ECO:0000313" key="9">
    <source>
        <dbReference type="EMBL" id="PHN01952.1"/>
    </source>
</evidence>
<keyword evidence="5 6" id="KW-0472">Membrane</keyword>
<evidence type="ECO:0000256" key="4">
    <source>
        <dbReference type="ARBA" id="ARBA00022989"/>
    </source>
</evidence>
<evidence type="ECO:0000256" key="2">
    <source>
        <dbReference type="ARBA" id="ARBA00022475"/>
    </source>
</evidence>
<dbReference type="InterPro" id="IPR050250">
    <property type="entry name" value="Macrolide_Exporter_MacB"/>
</dbReference>
<keyword evidence="3 6" id="KW-0812">Transmembrane</keyword>
<dbReference type="Proteomes" id="UP000223913">
    <property type="component" value="Unassembled WGS sequence"/>
</dbReference>
<dbReference type="InterPro" id="IPR003838">
    <property type="entry name" value="ABC3_permease_C"/>
</dbReference>
<evidence type="ECO:0000256" key="6">
    <source>
        <dbReference type="SAM" id="Phobius"/>
    </source>
</evidence>
<evidence type="ECO:0000256" key="1">
    <source>
        <dbReference type="ARBA" id="ARBA00004651"/>
    </source>
</evidence>
<evidence type="ECO:0000259" key="7">
    <source>
        <dbReference type="Pfam" id="PF02687"/>
    </source>
</evidence>